<dbReference type="InParanoid" id="I7MF44"/>
<accession>I7MF44</accession>
<keyword evidence="1" id="KW-0175">Coiled coil</keyword>
<evidence type="ECO:0000256" key="1">
    <source>
        <dbReference type="SAM" id="Coils"/>
    </source>
</evidence>
<organism evidence="3 4">
    <name type="scientific">Tetrahymena thermophila (strain SB210)</name>
    <dbReference type="NCBI Taxonomy" id="312017"/>
    <lineage>
        <taxon>Eukaryota</taxon>
        <taxon>Sar</taxon>
        <taxon>Alveolata</taxon>
        <taxon>Ciliophora</taxon>
        <taxon>Intramacronucleata</taxon>
        <taxon>Oligohymenophorea</taxon>
        <taxon>Hymenostomatida</taxon>
        <taxon>Tetrahymenina</taxon>
        <taxon>Tetrahymenidae</taxon>
        <taxon>Tetrahymena</taxon>
    </lineage>
</organism>
<dbReference type="GeneID" id="7839583"/>
<dbReference type="Proteomes" id="UP000009168">
    <property type="component" value="Unassembled WGS sequence"/>
</dbReference>
<dbReference type="OrthoDB" id="10255128at2759"/>
<evidence type="ECO:0000256" key="2">
    <source>
        <dbReference type="SAM" id="MobiDB-lite"/>
    </source>
</evidence>
<evidence type="ECO:0000313" key="3">
    <source>
        <dbReference type="EMBL" id="EAR98456.2"/>
    </source>
</evidence>
<dbReference type="RefSeq" id="XP_001018701.2">
    <property type="nucleotide sequence ID" value="XM_001018701.2"/>
</dbReference>
<proteinExistence type="predicted"/>
<feature type="region of interest" description="Disordered" evidence="2">
    <location>
        <begin position="590"/>
        <end position="645"/>
    </location>
</feature>
<feature type="compositionally biased region" description="Basic and acidic residues" evidence="2">
    <location>
        <begin position="597"/>
        <end position="632"/>
    </location>
</feature>
<gene>
    <name evidence="3" type="ORF">TTHERM_00290840</name>
</gene>
<evidence type="ECO:0000313" key="4">
    <source>
        <dbReference type="Proteomes" id="UP000009168"/>
    </source>
</evidence>
<name>I7MF44_TETTS</name>
<dbReference type="KEGG" id="tet:TTHERM_00290840"/>
<dbReference type="SUPFAM" id="SSF103657">
    <property type="entry name" value="BAR/IMD domain-like"/>
    <property type="match status" value="1"/>
</dbReference>
<sequence>MYSPDIADRYDFTVNQFEFKKKWLEDIQVIMNERADVELAYSKSLVKVANLCEKYSQKNNLEKGVASIVMSVRSVVLTQSEQAAYYAQQLKTDVVNTLKSGIKKQQDDLRNLQQKVLFLKTELNRNLQDLERQKQEYYKNFKLMQKSKEQILSLQLPESNPIMAVLQENERLLQSNSKIIEESVLRFNVFLDQYFTEIVQTSKIQDQMEDYRIELIKDSLLKTLVYQISAMKNVEYDTNQVSKKIENYVREDPKPMFVEFQDRMMLSKLNFANYISYVETECIYPHIDKFIQKPDSNQFESMEINKSLKKFIELFAQKKYYQNSANSPVKNNQQSQIASKNQENVQQQDNYYKKLLEGIFRNQMYLDNNTIKKFKDVIDQNERELILFTIALHEFSMLEKLEKDIFHEKSMSDLIFLVSHVFDKIEQTKESDVVERCFFSFLKICCTYVHDQEKQQIFIESLQQHKILSTKDFWVQDTTKKINQAFQRDYGKNQISKPRQAEFQLKMDISKWKQMKFSQDLSISILNEIASNFRLEEEKRQFFENVILDKEKIIKKPIFGESNNLMKKREMLKPLDDKNNLQEEINKQVQDQLIQKQDSKQNELENQDEQKEKQPIINNKEEKQEQLKEKEMSSSIQQQIQQDQI</sequence>
<dbReference type="eggNOG" id="ENOG502SUX2">
    <property type="taxonomic scope" value="Eukaryota"/>
</dbReference>
<dbReference type="Gene3D" id="1.20.1270.60">
    <property type="entry name" value="Arfaptin homology (AH) domain/BAR domain"/>
    <property type="match status" value="1"/>
</dbReference>
<feature type="coiled-coil region" evidence="1">
    <location>
        <begin position="95"/>
        <end position="147"/>
    </location>
</feature>
<keyword evidence="4" id="KW-1185">Reference proteome</keyword>
<dbReference type="EMBL" id="GG662651">
    <property type="protein sequence ID" value="EAR98456.2"/>
    <property type="molecule type" value="Genomic_DNA"/>
</dbReference>
<dbReference type="InterPro" id="IPR027267">
    <property type="entry name" value="AH/BAR_dom_sf"/>
</dbReference>
<dbReference type="AlphaFoldDB" id="I7MF44"/>
<protein>
    <submittedName>
        <fullName evidence="3">Fes/CIP4-like domain protein</fullName>
    </submittedName>
</protein>
<feature type="compositionally biased region" description="Low complexity" evidence="2">
    <location>
        <begin position="633"/>
        <end position="645"/>
    </location>
</feature>
<reference evidence="4" key="1">
    <citation type="journal article" date="2006" name="PLoS Biol.">
        <title>Macronuclear genome sequence of the ciliate Tetrahymena thermophila, a model eukaryote.</title>
        <authorList>
            <person name="Eisen J.A."/>
            <person name="Coyne R.S."/>
            <person name="Wu M."/>
            <person name="Wu D."/>
            <person name="Thiagarajan M."/>
            <person name="Wortman J.R."/>
            <person name="Badger J.H."/>
            <person name="Ren Q."/>
            <person name="Amedeo P."/>
            <person name="Jones K.M."/>
            <person name="Tallon L.J."/>
            <person name="Delcher A.L."/>
            <person name="Salzberg S.L."/>
            <person name="Silva J.C."/>
            <person name="Haas B.J."/>
            <person name="Majoros W.H."/>
            <person name="Farzad M."/>
            <person name="Carlton J.M."/>
            <person name="Smith R.K. Jr."/>
            <person name="Garg J."/>
            <person name="Pearlman R.E."/>
            <person name="Karrer K.M."/>
            <person name="Sun L."/>
            <person name="Manning G."/>
            <person name="Elde N.C."/>
            <person name="Turkewitz A.P."/>
            <person name="Asai D.J."/>
            <person name="Wilkes D.E."/>
            <person name="Wang Y."/>
            <person name="Cai H."/>
            <person name="Collins K."/>
            <person name="Stewart B.A."/>
            <person name="Lee S.R."/>
            <person name="Wilamowska K."/>
            <person name="Weinberg Z."/>
            <person name="Ruzzo W.L."/>
            <person name="Wloga D."/>
            <person name="Gaertig J."/>
            <person name="Frankel J."/>
            <person name="Tsao C.-C."/>
            <person name="Gorovsky M.A."/>
            <person name="Keeling P.J."/>
            <person name="Waller R.F."/>
            <person name="Patron N.J."/>
            <person name="Cherry J.M."/>
            <person name="Stover N.A."/>
            <person name="Krieger C.J."/>
            <person name="del Toro C."/>
            <person name="Ryder H.F."/>
            <person name="Williamson S.C."/>
            <person name="Barbeau R.A."/>
            <person name="Hamilton E.P."/>
            <person name="Orias E."/>
        </authorList>
    </citation>
    <scope>NUCLEOTIDE SEQUENCE [LARGE SCALE GENOMIC DNA]</scope>
    <source>
        <strain evidence="4">SB210</strain>
    </source>
</reference>